<dbReference type="EMBL" id="VJMI01008149">
    <property type="protein sequence ID" value="KAF0762005.1"/>
    <property type="molecule type" value="Genomic_DNA"/>
</dbReference>
<feature type="compositionally biased region" description="Acidic residues" evidence="1">
    <location>
        <begin position="88"/>
        <end position="98"/>
    </location>
</feature>
<reference evidence="2 3" key="1">
    <citation type="submission" date="2019-06" db="EMBL/GenBank/DDBJ databases">
        <title>Genomics analysis of Aphanomyces spp. identifies a new class of oomycete effector associated with host adaptation.</title>
        <authorList>
            <person name="Gaulin E."/>
        </authorList>
    </citation>
    <scope>NUCLEOTIDE SEQUENCE [LARGE SCALE GENOMIC DNA]</scope>
    <source>
        <strain evidence="2 3">E</strain>
    </source>
</reference>
<sequence>MPTRSKAAAAPTPSFEKSLPWEHAQGATPLDRTVKVGKDRQQFFDRHKETPSAINVDHIQGVGHAALHLAHRADTFKKTSSATITTDNDSDSASDEEFESKMHQDELVPIVHLST</sequence>
<feature type="region of interest" description="Disordered" evidence="1">
    <location>
        <begin position="1"/>
        <end position="35"/>
    </location>
</feature>
<protein>
    <submittedName>
        <fullName evidence="2">Uncharacterized protein</fullName>
    </submittedName>
</protein>
<proteinExistence type="predicted"/>
<gene>
    <name evidence="2" type="ORF">AaE_003362</name>
</gene>
<feature type="region of interest" description="Disordered" evidence="1">
    <location>
        <begin position="80"/>
        <end position="115"/>
    </location>
</feature>
<accession>A0A6A5ARY1</accession>
<evidence type="ECO:0000313" key="3">
    <source>
        <dbReference type="Proteomes" id="UP000469452"/>
    </source>
</evidence>
<dbReference type="Proteomes" id="UP000469452">
    <property type="component" value="Unassembled WGS sequence"/>
</dbReference>
<evidence type="ECO:0000313" key="2">
    <source>
        <dbReference type="EMBL" id="KAF0762005.1"/>
    </source>
</evidence>
<comment type="caution">
    <text evidence="2">The sequence shown here is derived from an EMBL/GenBank/DDBJ whole genome shotgun (WGS) entry which is preliminary data.</text>
</comment>
<dbReference type="AlphaFoldDB" id="A0A6A5ARY1"/>
<evidence type="ECO:0000256" key="1">
    <source>
        <dbReference type="SAM" id="MobiDB-lite"/>
    </source>
</evidence>
<organism evidence="2 3">
    <name type="scientific">Aphanomyces astaci</name>
    <name type="common">Crayfish plague agent</name>
    <dbReference type="NCBI Taxonomy" id="112090"/>
    <lineage>
        <taxon>Eukaryota</taxon>
        <taxon>Sar</taxon>
        <taxon>Stramenopiles</taxon>
        <taxon>Oomycota</taxon>
        <taxon>Saprolegniomycetes</taxon>
        <taxon>Saprolegniales</taxon>
        <taxon>Verrucalvaceae</taxon>
        <taxon>Aphanomyces</taxon>
    </lineage>
</organism>
<name>A0A6A5ARY1_APHAT</name>